<gene>
    <name evidence="1" type="ORF">ACFQ39_00140</name>
</gene>
<name>A0ABW3XWR5_9FLAO</name>
<keyword evidence="2" id="KW-1185">Reference proteome</keyword>
<organism evidence="1 2">
    <name type="scientific">Namhaeicola litoreus</name>
    <dbReference type="NCBI Taxonomy" id="1052145"/>
    <lineage>
        <taxon>Bacteria</taxon>
        <taxon>Pseudomonadati</taxon>
        <taxon>Bacteroidota</taxon>
        <taxon>Flavobacteriia</taxon>
        <taxon>Flavobacteriales</taxon>
        <taxon>Flavobacteriaceae</taxon>
        <taxon>Namhaeicola</taxon>
    </lineage>
</organism>
<protein>
    <recommendedName>
        <fullName evidence="3">Lipoprotein</fullName>
    </recommendedName>
</protein>
<dbReference type="EMBL" id="JBHTMY010000001">
    <property type="protein sequence ID" value="MFD1314009.1"/>
    <property type="molecule type" value="Genomic_DNA"/>
</dbReference>
<comment type="caution">
    <text evidence="1">The sequence shown here is derived from an EMBL/GenBank/DDBJ whole genome shotgun (WGS) entry which is preliminary data.</text>
</comment>
<sequence length="223" mass="26415">MKVKFILTTLILFILNGCIVKSLHPFYTENTIFFDNRFLGTWEDDKSNKCEVYSFQKKFLEINKKRSSSDLTTTEIEEFNKYKDAYYIVLTEGSKKATFSVFSFKIEDQVFLDFTPMYIDLGKINNLASQHLMGMHTLVKLEFTNDNSVVNLKFFEEEKLKELIDQNRIKIKHEKIGHNENNYLLTASSRELQRFITKYMNSPDQEKWAMGQPNNYNFKLKLK</sequence>
<accession>A0ABW3XWR5</accession>
<dbReference type="Proteomes" id="UP001597201">
    <property type="component" value="Unassembled WGS sequence"/>
</dbReference>
<dbReference type="RefSeq" id="WP_377175207.1">
    <property type="nucleotide sequence ID" value="NZ_JBHTMY010000001.1"/>
</dbReference>
<evidence type="ECO:0008006" key="3">
    <source>
        <dbReference type="Google" id="ProtNLM"/>
    </source>
</evidence>
<evidence type="ECO:0000313" key="1">
    <source>
        <dbReference type="EMBL" id="MFD1314009.1"/>
    </source>
</evidence>
<evidence type="ECO:0000313" key="2">
    <source>
        <dbReference type="Proteomes" id="UP001597201"/>
    </source>
</evidence>
<proteinExistence type="predicted"/>
<reference evidence="2" key="1">
    <citation type="journal article" date="2019" name="Int. J. Syst. Evol. Microbiol.">
        <title>The Global Catalogue of Microorganisms (GCM) 10K type strain sequencing project: providing services to taxonomists for standard genome sequencing and annotation.</title>
        <authorList>
            <consortium name="The Broad Institute Genomics Platform"/>
            <consortium name="The Broad Institute Genome Sequencing Center for Infectious Disease"/>
            <person name="Wu L."/>
            <person name="Ma J."/>
        </authorList>
    </citation>
    <scope>NUCLEOTIDE SEQUENCE [LARGE SCALE GENOMIC DNA]</scope>
    <source>
        <strain evidence="2">CCUG 61485</strain>
    </source>
</reference>